<dbReference type="InterPro" id="IPR002563">
    <property type="entry name" value="Flavin_Rdtase-like_dom"/>
</dbReference>
<dbReference type="PANTHER" id="PTHR30466:SF11">
    <property type="entry name" value="FLAVIN-DEPENDENT MONOOXYGENASE, REDUCTASE SUBUNIT HSAB"/>
    <property type="match status" value="1"/>
</dbReference>
<evidence type="ECO:0000256" key="1">
    <source>
        <dbReference type="ARBA" id="ARBA00008898"/>
    </source>
</evidence>
<name>D5BQW2_PUNMI</name>
<dbReference type="KEGG" id="apb:SAR116_0433"/>
<proteinExistence type="inferred from homology"/>
<dbReference type="RefSeq" id="WP_013045306.1">
    <property type="nucleotide sequence ID" value="NC_014010.1"/>
</dbReference>
<comment type="similarity">
    <text evidence="1">Belongs to the non-flavoprotein flavin reductase family.</text>
</comment>
<dbReference type="eggNOG" id="COG1853">
    <property type="taxonomic scope" value="Bacteria"/>
</dbReference>
<protein>
    <submittedName>
        <fullName evidence="4">Flavin reductase-like, FMN-binding protein</fullName>
        <ecNumber evidence="4">1.14.13.-</ecNumber>
    </submittedName>
</protein>
<evidence type="ECO:0000256" key="2">
    <source>
        <dbReference type="ARBA" id="ARBA00023002"/>
    </source>
</evidence>
<dbReference type="Pfam" id="PF01613">
    <property type="entry name" value="Flavin_Reduct"/>
    <property type="match status" value="1"/>
</dbReference>
<sequence length="167" mass="18245">MAIVTENNSTIVEPLEMRNAMGKFLTGVTIVTIIQTDGTPYGLTVNSFNSVSLDPPLVLWSLDNRNGNLQAFRDADGFVVNVMASAQADLCGRFASQTPNRFDGVDWERGVSGHPVLNGCLASFDCRHWTEYEGGDHTIFIGEVVSIKQQEGTPAAYFSGKLGHYNR</sequence>
<reference evidence="4 5" key="1">
    <citation type="journal article" date="2010" name="J. Bacteriol.">
        <title>Complete genome sequence of "Candidatus Puniceispirillum marinum" IMCC1322, a representative of the SAR116 clade in the Alphaproteobacteria.</title>
        <authorList>
            <person name="Oh H.M."/>
            <person name="Kwon K.K."/>
            <person name="Kang I."/>
            <person name="Kang S.G."/>
            <person name="Lee J.H."/>
            <person name="Kim S.J."/>
            <person name="Cho J.C."/>
        </authorList>
    </citation>
    <scope>NUCLEOTIDE SEQUENCE [LARGE SCALE GENOMIC DNA]</scope>
    <source>
        <strain evidence="4 5">IMCC1322</strain>
    </source>
</reference>
<dbReference type="SMART" id="SM00903">
    <property type="entry name" value="Flavin_Reduct"/>
    <property type="match status" value="1"/>
</dbReference>
<dbReference type="InterPro" id="IPR012349">
    <property type="entry name" value="Split_barrel_FMN-bd"/>
</dbReference>
<evidence type="ECO:0000313" key="5">
    <source>
        <dbReference type="Proteomes" id="UP000007460"/>
    </source>
</evidence>
<dbReference type="Proteomes" id="UP000007460">
    <property type="component" value="Chromosome"/>
</dbReference>
<gene>
    <name evidence="4" type="ordered locus">SAR116_0433</name>
</gene>
<dbReference type="EMBL" id="CP001751">
    <property type="protein sequence ID" value="ADE38676.1"/>
    <property type="molecule type" value="Genomic_DNA"/>
</dbReference>
<feature type="domain" description="Flavin reductase like" evidence="3">
    <location>
        <begin position="21"/>
        <end position="164"/>
    </location>
</feature>
<dbReference type="Gene3D" id="2.30.110.10">
    <property type="entry name" value="Electron Transport, Fmn-binding Protein, Chain A"/>
    <property type="match status" value="1"/>
</dbReference>
<keyword evidence="2 4" id="KW-0560">Oxidoreductase</keyword>
<dbReference type="STRING" id="488538.SAR116_0433"/>
<dbReference type="EC" id="1.14.13.-" evidence="4"/>
<dbReference type="AlphaFoldDB" id="D5BQW2"/>
<evidence type="ECO:0000259" key="3">
    <source>
        <dbReference type="SMART" id="SM00903"/>
    </source>
</evidence>
<dbReference type="GO" id="GO:0010181">
    <property type="term" value="F:FMN binding"/>
    <property type="evidence" value="ECO:0007669"/>
    <property type="project" value="InterPro"/>
</dbReference>
<dbReference type="GO" id="GO:0042602">
    <property type="term" value="F:riboflavin reductase (NADPH) activity"/>
    <property type="evidence" value="ECO:0007669"/>
    <property type="project" value="TreeGrafter"/>
</dbReference>
<keyword evidence="5" id="KW-1185">Reference proteome</keyword>
<accession>D5BQW2</accession>
<organism evidence="4 5">
    <name type="scientific">Puniceispirillum marinum (strain IMCC1322)</name>
    <dbReference type="NCBI Taxonomy" id="488538"/>
    <lineage>
        <taxon>Bacteria</taxon>
        <taxon>Pseudomonadati</taxon>
        <taxon>Pseudomonadota</taxon>
        <taxon>Alphaproteobacteria</taxon>
        <taxon>Candidatus Puniceispirillales</taxon>
        <taxon>Candidatus Puniceispirillaceae</taxon>
        <taxon>Candidatus Puniceispirillum</taxon>
    </lineage>
</organism>
<dbReference type="PANTHER" id="PTHR30466">
    <property type="entry name" value="FLAVIN REDUCTASE"/>
    <property type="match status" value="1"/>
</dbReference>
<dbReference type="SUPFAM" id="SSF50475">
    <property type="entry name" value="FMN-binding split barrel"/>
    <property type="match status" value="1"/>
</dbReference>
<evidence type="ECO:0000313" key="4">
    <source>
        <dbReference type="EMBL" id="ADE38676.1"/>
    </source>
</evidence>
<dbReference type="HOGENOM" id="CLU_059021_1_0_5"/>
<dbReference type="InterPro" id="IPR050268">
    <property type="entry name" value="NADH-dep_flavin_reductase"/>
</dbReference>